<dbReference type="RefSeq" id="WP_242950592.1">
    <property type="nucleotide sequence ID" value="NZ_FWXH01000027.1"/>
</dbReference>
<evidence type="ECO:0000313" key="1">
    <source>
        <dbReference type="EMBL" id="SMC28596.1"/>
    </source>
</evidence>
<dbReference type="EMBL" id="FWXH01000027">
    <property type="protein sequence ID" value="SMC28596.1"/>
    <property type="molecule type" value="Genomic_DNA"/>
</dbReference>
<reference evidence="1 2" key="1">
    <citation type="submission" date="2017-04" db="EMBL/GenBank/DDBJ databases">
        <authorList>
            <person name="Afonso C.L."/>
            <person name="Miller P.J."/>
            <person name="Scott M.A."/>
            <person name="Spackman E."/>
            <person name="Goraichik I."/>
            <person name="Dimitrov K.M."/>
            <person name="Suarez D.L."/>
            <person name="Swayne D.E."/>
        </authorList>
    </citation>
    <scope>NUCLEOTIDE SEQUENCE [LARGE SCALE GENOMIC DNA]</scope>
    <source>
        <strain evidence="1 2">DSM 12555</strain>
    </source>
</reference>
<gene>
    <name evidence="1" type="ORF">SAMN02745134_03571</name>
</gene>
<dbReference type="STRING" id="1121291.SAMN02745134_03571"/>
<evidence type="ECO:0008006" key="3">
    <source>
        <dbReference type="Google" id="ProtNLM"/>
    </source>
</evidence>
<protein>
    <recommendedName>
        <fullName evidence="3">Flagellar hook-length control protein FliK</fullName>
    </recommendedName>
</protein>
<proteinExistence type="predicted"/>
<evidence type="ECO:0000313" key="2">
    <source>
        <dbReference type="Proteomes" id="UP000192468"/>
    </source>
</evidence>
<keyword evidence="2" id="KW-1185">Reference proteome</keyword>
<dbReference type="AlphaFoldDB" id="A0A1W1XXE5"/>
<dbReference type="Proteomes" id="UP000192468">
    <property type="component" value="Unassembled WGS sequence"/>
</dbReference>
<name>A0A1W1XXE5_9CLOT</name>
<accession>A0A1W1XXE5</accession>
<sequence length="734" mass="82763">MGQTINTNNISQNTNISSPKETKLDVGEVFSAKVIKSDNGNGDIVLKLKDGRQINAKLDGQVDININNQNKFLVEASENGEIKVRLLQDNTKPNNNLEQIVKKFLGVNANSSDYSMIKALIKYNIPLTKENILYAKTIMDFQNNINVDKSKVNIFIDKYLASRGIDENSAKGEQIKNIIKEFCSELNNIENEELATFMENGIDISGDNIKSFNNIFKNDSTVFKALSDIMVKLKNVTGNEQKTQIINEKPVENNTEKSPNKTFTKMDANISKIISLGLDTKLEGGKNIMPNISNVNNQVGIQNKSTRKLSFDVGEIFGARIVSYDGEKGEAVLKLSDGWKFSAKLSNSINLDENAFYKFKVDGYEDGKISLKTVKSDDTNKNSRDSALDKILNEYAGDSSNSEDYTLLKSLLKHGLPLTKDNISFAKSIMDFRESIIKTPEKEEEFINAYLNSKGLDENNSDVKDIKTSIKNFFSELKGFTTEELATFIENGIEVTDKNIKSFNNVFQKDSVINKELQDIKQEISSIINNKDVEMSSEKTFVSNSIKDVDKNASKVLIEEINSKINEMKDTIKQLTNINDLEKLGMNKSMDSLIKNINDFKVFNTISQGYYYMDVPIKFKDNDYNFKMIIKDDRKSGKKIDSKNVKLATSIKTINMGVVDAYIAVNNKNLNIDIKAEEKWTKILSLTKNILMNKVQNMGYNVNVNVKEKEEDFNIINCRDFFNDGVAGNLDTRV</sequence>
<organism evidence="1 2">
    <name type="scientific">Clostridium acidisoli DSM 12555</name>
    <dbReference type="NCBI Taxonomy" id="1121291"/>
    <lineage>
        <taxon>Bacteria</taxon>
        <taxon>Bacillati</taxon>
        <taxon>Bacillota</taxon>
        <taxon>Clostridia</taxon>
        <taxon>Eubacteriales</taxon>
        <taxon>Clostridiaceae</taxon>
        <taxon>Clostridium</taxon>
    </lineage>
</organism>